<dbReference type="InterPro" id="IPR010131">
    <property type="entry name" value="MdtP/NodT-like"/>
</dbReference>
<gene>
    <name evidence="2" type="ORF">PQI24_04155</name>
</gene>
<dbReference type="RefSeq" id="WP_063704075.1">
    <property type="nucleotide sequence ID" value="NZ_JAQPZS010000003.1"/>
</dbReference>
<organism evidence="2 3">
    <name type="scientific">Pseudoalteromonas lipolytica</name>
    <dbReference type="NCBI Taxonomy" id="570156"/>
    <lineage>
        <taxon>Bacteria</taxon>
        <taxon>Pseudomonadati</taxon>
        <taxon>Pseudomonadota</taxon>
        <taxon>Gammaproteobacteria</taxon>
        <taxon>Alteromonadales</taxon>
        <taxon>Pseudoalteromonadaceae</taxon>
        <taxon>Pseudoalteromonas</taxon>
    </lineage>
</organism>
<dbReference type="EMBL" id="JAQPZS010000003">
    <property type="protein sequence ID" value="MEJ6495208.1"/>
    <property type="molecule type" value="Genomic_DNA"/>
</dbReference>
<dbReference type="SUPFAM" id="SSF56954">
    <property type="entry name" value="Outer membrane efflux proteins (OEP)"/>
    <property type="match status" value="1"/>
</dbReference>
<protein>
    <submittedName>
        <fullName evidence="2">TolC family protein</fullName>
    </submittedName>
</protein>
<proteinExistence type="inferred from homology"/>
<dbReference type="Proteomes" id="UP001377972">
    <property type="component" value="Unassembled WGS sequence"/>
</dbReference>
<name>A0ABU8SR61_9GAMM</name>
<dbReference type="InterPro" id="IPR003423">
    <property type="entry name" value="OMP_efflux"/>
</dbReference>
<dbReference type="PANTHER" id="PTHR30203">
    <property type="entry name" value="OUTER MEMBRANE CATION EFFLUX PROTEIN"/>
    <property type="match status" value="1"/>
</dbReference>
<dbReference type="Gene3D" id="1.20.1600.10">
    <property type="entry name" value="Outer membrane efflux proteins (OEP)"/>
    <property type="match status" value="1"/>
</dbReference>
<comment type="similarity">
    <text evidence="1">Belongs to the outer membrane factor (OMF) (TC 1.B.17) family.</text>
</comment>
<evidence type="ECO:0000256" key="1">
    <source>
        <dbReference type="ARBA" id="ARBA00007613"/>
    </source>
</evidence>
<dbReference type="PANTHER" id="PTHR30203:SF24">
    <property type="entry name" value="BLR4935 PROTEIN"/>
    <property type="match status" value="1"/>
</dbReference>
<keyword evidence="3" id="KW-1185">Reference proteome</keyword>
<reference evidence="2 3" key="1">
    <citation type="submission" date="2023-01" db="EMBL/GenBank/DDBJ databases">
        <title>Trichodesmium-associated heterotrophic epibiont bacteria.</title>
        <authorList>
            <person name="Cleveland C.S."/>
            <person name="Webb E.A."/>
        </authorList>
    </citation>
    <scope>NUCLEOTIDE SEQUENCE [LARGE SCALE GENOMIC DNA]</scope>
    <source>
        <strain evidence="2 3">USCH2</strain>
    </source>
</reference>
<accession>A0ABU8SR61</accession>
<evidence type="ECO:0000313" key="3">
    <source>
        <dbReference type="Proteomes" id="UP001377972"/>
    </source>
</evidence>
<evidence type="ECO:0000313" key="2">
    <source>
        <dbReference type="EMBL" id="MEJ6495208.1"/>
    </source>
</evidence>
<sequence length="441" mass="49206">MRFNLYKSNRKKPIGNRFLAVGLVLTTGAGLVTSTPFLANAQIQQQLQSSHQVINLSKAVTMTLQSHPELKALIDQEAVWQGNIEQAGIGERPQIGLMIEDAFGTGEHSALQSMQSTLTYSWLLQQEQIDGRVNAAKSQANAVIVEQKIKALDLSAIVAKQFVEILIKQERLKLNQLAVSQAQEVVDAIVKRVKAGKSSNVEMRLAQAELVRRNLAVEDLEHELKASHYQLSSLWGKPQAELKLTGNLMLKPEIPSVESQLNKLKQIPQIQQFANEQRIAQSQMELARIEAKPQWQFTAGLRRYETTDDFGLVAGVSIPWGSENRNAGTMAALRAKQDVLASQQQALMQKLDAQLYVLLQEMAHSHHVIETIQLEIIPVLENALTEAGQAFDIGKLSYNQWSDIRRELLSAQNQLLDAYQSLHLQHIEIQRLTGVPVSDSE</sequence>
<comment type="caution">
    <text evidence="2">The sequence shown here is derived from an EMBL/GenBank/DDBJ whole genome shotgun (WGS) entry which is preliminary data.</text>
</comment>
<dbReference type="Pfam" id="PF02321">
    <property type="entry name" value="OEP"/>
    <property type="match status" value="1"/>
</dbReference>